<organism evidence="7 8">
    <name type="scientific">Vibrio parahaemolyticus</name>
    <dbReference type="NCBI Taxonomy" id="670"/>
    <lineage>
        <taxon>Bacteria</taxon>
        <taxon>Pseudomonadati</taxon>
        <taxon>Pseudomonadota</taxon>
        <taxon>Gammaproteobacteria</taxon>
        <taxon>Vibrionales</taxon>
        <taxon>Vibrionaceae</taxon>
        <taxon>Vibrio</taxon>
    </lineage>
</organism>
<keyword evidence="5" id="KW-0460">Magnesium</keyword>
<evidence type="ECO:0000256" key="5">
    <source>
        <dbReference type="ARBA" id="ARBA00022842"/>
    </source>
</evidence>
<evidence type="ECO:0000313" key="7">
    <source>
        <dbReference type="EMBL" id="NMU84620.1"/>
    </source>
</evidence>
<reference evidence="7 8" key="1">
    <citation type="submission" date="2020-04" db="EMBL/GenBank/DDBJ databases">
        <title>Whole-genome sequencing of Vibrio spp. from China reveals different genetic environments of blaCTX-M-14 among diverse lineages.</title>
        <authorList>
            <person name="Zheng Z."/>
            <person name="Ye L."/>
            <person name="Chen S."/>
        </authorList>
    </citation>
    <scope>NUCLEOTIDE SEQUENCE [LARGE SCALE GENOMIC DNA]</scope>
    <source>
        <strain evidence="7 8">Vb0551</strain>
    </source>
</reference>
<dbReference type="InterPro" id="IPR005494">
    <property type="entry name" value="GSPS_pre-ATP-grasp-like_dom"/>
</dbReference>
<keyword evidence="2" id="KW-0479">Metal-binding</keyword>
<dbReference type="Pfam" id="PF03738">
    <property type="entry name" value="GSP_synth"/>
    <property type="match status" value="1"/>
</dbReference>
<evidence type="ECO:0000259" key="6">
    <source>
        <dbReference type="Pfam" id="PF03738"/>
    </source>
</evidence>
<keyword evidence="1" id="KW-0436">Ligase</keyword>
<feature type="non-terminal residue" evidence="7">
    <location>
        <position position="77"/>
    </location>
</feature>
<keyword evidence="4" id="KW-0067">ATP-binding</keyword>
<dbReference type="EMBL" id="JABCLB010001951">
    <property type="protein sequence ID" value="NMU84620.1"/>
    <property type="molecule type" value="Genomic_DNA"/>
</dbReference>
<keyword evidence="3" id="KW-0547">Nucleotide-binding</keyword>
<feature type="non-terminal residue" evidence="7">
    <location>
        <position position="1"/>
    </location>
</feature>
<sequence length="77" mass="8996">SPAKLLENNADTPTSLFETGFWQWVWLEDVVNKGRVHQSADQFNILQDFLIERFAEIAKYQPGQTLHFSCCKYTEED</sequence>
<dbReference type="SUPFAM" id="SSF56059">
    <property type="entry name" value="Glutathione synthetase ATP-binding domain-like"/>
    <property type="match status" value="1"/>
</dbReference>
<dbReference type="Proteomes" id="UP000518904">
    <property type="component" value="Unassembled WGS sequence"/>
</dbReference>
<name>A0A7Y0SJL7_VIBPH</name>
<dbReference type="AlphaFoldDB" id="A0A7Y0SJL7"/>
<dbReference type="GO" id="GO:0005524">
    <property type="term" value="F:ATP binding"/>
    <property type="evidence" value="ECO:0007669"/>
    <property type="project" value="UniProtKB-KW"/>
</dbReference>
<evidence type="ECO:0000256" key="3">
    <source>
        <dbReference type="ARBA" id="ARBA00022741"/>
    </source>
</evidence>
<accession>A0A7Y0SJL7</accession>
<evidence type="ECO:0000313" key="8">
    <source>
        <dbReference type="Proteomes" id="UP000518904"/>
    </source>
</evidence>
<dbReference type="GO" id="GO:0016874">
    <property type="term" value="F:ligase activity"/>
    <property type="evidence" value="ECO:0007669"/>
    <property type="project" value="UniProtKB-KW"/>
</dbReference>
<evidence type="ECO:0000256" key="1">
    <source>
        <dbReference type="ARBA" id="ARBA00022598"/>
    </source>
</evidence>
<comment type="caution">
    <text evidence="7">The sequence shown here is derived from an EMBL/GenBank/DDBJ whole genome shotgun (WGS) entry which is preliminary data.</text>
</comment>
<feature type="domain" description="Glutathionylspermidine synthase pre-ATP-grasp-like" evidence="6">
    <location>
        <begin position="2"/>
        <end position="77"/>
    </location>
</feature>
<dbReference type="GO" id="GO:0046872">
    <property type="term" value="F:metal ion binding"/>
    <property type="evidence" value="ECO:0007669"/>
    <property type="project" value="UniProtKB-KW"/>
</dbReference>
<evidence type="ECO:0000256" key="2">
    <source>
        <dbReference type="ARBA" id="ARBA00022723"/>
    </source>
</evidence>
<gene>
    <name evidence="7" type="ORF">HKB16_17260</name>
</gene>
<proteinExistence type="predicted"/>
<evidence type="ECO:0000256" key="4">
    <source>
        <dbReference type="ARBA" id="ARBA00022840"/>
    </source>
</evidence>
<protein>
    <submittedName>
        <fullName evidence="7">Glutathionylspermidine synthase family protein</fullName>
    </submittedName>
</protein>